<organism evidence="8 9">
    <name type="scientific">Magallana gigas</name>
    <name type="common">Pacific oyster</name>
    <name type="synonym">Crassostrea gigas</name>
    <dbReference type="NCBI Taxonomy" id="29159"/>
    <lineage>
        <taxon>Eukaryota</taxon>
        <taxon>Metazoa</taxon>
        <taxon>Spiralia</taxon>
        <taxon>Lophotrochozoa</taxon>
        <taxon>Mollusca</taxon>
        <taxon>Bivalvia</taxon>
        <taxon>Autobranchia</taxon>
        <taxon>Pteriomorphia</taxon>
        <taxon>Ostreida</taxon>
        <taxon>Ostreoidea</taxon>
        <taxon>Ostreidae</taxon>
        <taxon>Magallana</taxon>
    </lineage>
</organism>
<keyword evidence="9" id="KW-1185">Reference proteome</keyword>
<keyword evidence="2" id="KW-0677">Repeat</keyword>
<accession>A0A8W8JHU1</accession>
<dbReference type="EnsemblMetazoa" id="G19443.5">
    <property type="protein sequence ID" value="G19443.5:cds"/>
    <property type="gene ID" value="G19443"/>
</dbReference>
<dbReference type="PANTHER" id="PTHR24379:SF121">
    <property type="entry name" value="C2H2-TYPE DOMAIN-CONTAINING PROTEIN"/>
    <property type="match status" value="1"/>
</dbReference>
<proteinExistence type="predicted"/>
<dbReference type="GO" id="GO:0008270">
    <property type="term" value="F:zinc ion binding"/>
    <property type="evidence" value="ECO:0007669"/>
    <property type="project" value="UniProtKB-KW"/>
</dbReference>
<dbReference type="Pfam" id="PF00096">
    <property type="entry name" value="zf-C2H2"/>
    <property type="match status" value="2"/>
</dbReference>
<dbReference type="PROSITE" id="PS00028">
    <property type="entry name" value="ZINC_FINGER_C2H2_1"/>
    <property type="match status" value="2"/>
</dbReference>
<evidence type="ECO:0000256" key="6">
    <source>
        <dbReference type="SAM" id="MobiDB-lite"/>
    </source>
</evidence>
<reference evidence="8" key="1">
    <citation type="submission" date="2022-08" db="UniProtKB">
        <authorList>
            <consortium name="EnsemblMetazoa"/>
        </authorList>
    </citation>
    <scope>IDENTIFICATION</scope>
    <source>
        <strain evidence="8">05x7-T-G4-1.051#20</strain>
    </source>
</reference>
<keyword evidence="1" id="KW-0479">Metal-binding</keyword>
<protein>
    <recommendedName>
        <fullName evidence="7">C2H2-type domain-containing protein</fullName>
    </recommendedName>
</protein>
<evidence type="ECO:0000313" key="8">
    <source>
        <dbReference type="EnsemblMetazoa" id="G19443.5:cds"/>
    </source>
</evidence>
<dbReference type="InterPro" id="IPR036236">
    <property type="entry name" value="Znf_C2H2_sf"/>
</dbReference>
<sequence length="578" mass="65434">MTTPVSNRLNRINPMNVLIFSAVTHPFKSCNALRINAVDNLNEQRVIFNNIDVPTTSQDMVIEDKNELDMTAEQTSYPVSFEPVQEPEVVIEVKDEPNVEIKDEPDLTNSSAVNFKVSCPFNFESVPKPDVDIEVKVEPHIKIKDETDIASTSGTIFQEHSCPVHLNLVSEPDMVTGYHEKPGLSYSVDANFAAQSFPYLLNLVKKPHVVIKVKDEPDLVIKDKPDLVIKDKPDLEIKDEPDLVIKDEPDMIFSSDANFEAPSSSNPVKVEPIQEPEIKDKPDRTGSSGNTNFVAQNYPVLTEPVQMPDSASQALEKPPQSVILKMGPQHFGAGKEKIVLGPGDFGPTETKESRLMREKKRMEEIGSCFYKCGICNEEFSNAMELQIHVQLHNGYENELIICNYCDKVFTGKTGTFSHLRHVHGIALDYAKSTKSELLLPWVQTNRESFSTLSVHRVKKLDCSVCGTKFTSLEIYKLDETVSNKTSEEEEQKTHKEHLCGKCQKDHFQNLNTRRRDGKKQYECAQCRRFFFKPLYEDHVRSLHGLLKLFKCNVCGMRSVSRPSLLAHKRSHKKRGTLN</sequence>
<dbReference type="Proteomes" id="UP000005408">
    <property type="component" value="Unassembled WGS sequence"/>
</dbReference>
<evidence type="ECO:0000256" key="2">
    <source>
        <dbReference type="ARBA" id="ARBA00022737"/>
    </source>
</evidence>
<evidence type="ECO:0000256" key="3">
    <source>
        <dbReference type="ARBA" id="ARBA00022771"/>
    </source>
</evidence>
<keyword evidence="3 5" id="KW-0863">Zinc-finger</keyword>
<feature type="domain" description="C2H2-type" evidence="7">
    <location>
        <begin position="370"/>
        <end position="397"/>
    </location>
</feature>
<dbReference type="OrthoDB" id="6482909at2759"/>
<feature type="domain" description="C2H2-type" evidence="7">
    <location>
        <begin position="549"/>
        <end position="576"/>
    </location>
</feature>
<evidence type="ECO:0000256" key="5">
    <source>
        <dbReference type="PROSITE-ProRule" id="PRU00042"/>
    </source>
</evidence>
<dbReference type="InterPro" id="IPR013087">
    <property type="entry name" value="Znf_C2H2_type"/>
</dbReference>
<dbReference type="Gene3D" id="3.30.160.60">
    <property type="entry name" value="Classic Zinc Finger"/>
    <property type="match status" value="2"/>
</dbReference>
<name>A0A8W8JHU1_MAGGI</name>
<dbReference type="SMART" id="SM00355">
    <property type="entry name" value="ZnF_C2H2"/>
    <property type="match status" value="4"/>
</dbReference>
<dbReference type="EnsemblMetazoa" id="G19443.4">
    <property type="protein sequence ID" value="G19443.4:cds"/>
    <property type="gene ID" value="G19443"/>
</dbReference>
<feature type="region of interest" description="Disordered" evidence="6">
    <location>
        <begin position="258"/>
        <end position="291"/>
    </location>
</feature>
<dbReference type="SUPFAM" id="SSF57667">
    <property type="entry name" value="beta-beta-alpha zinc fingers"/>
    <property type="match status" value="2"/>
</dbReference>
<dbReference type="AlphaFoldDB" id="A0A8W8JHU1"/>
<feature type="compositionally biased region" description="Polar residues" evidence="6">
    <location>
        <begin position="258"/>
        <end position="267"/>
    </location>
</feature>
<dbReference type="PANTHER" id="PTHR24379">
    <property type="entry name" value="KRAB AND ZINC FINGER DOMAIN-CONTAINING"/>
    <property type="match status" value="1"/>
</dbReference>
<dbReference type="PROSITE" id="PS50157">
    <property type="entry name" value="ZINC_FINGER_C2H2_2"/>
    <property type="match status" value="3"/>
</dbReference>
<dbReference type="OMA" id="HNGYENE"/>
<evidence type="ECO:0000256" key="1">
    <source>
        <dbReference type="ARBA" id="ARBA00022723"/>
    </source>
</evidence>
<evidence type="ECO:0000256" key="4">
    <source>
        <dbReference type="ARBA" id="ARBA00022833"/>
    </source>
</evidence>
<feature type="domain" description="C2H2-type" evidence="7">
    <location>
        <begin position="400"/>
        <end position="423"/>
    </location>
</feature>
<keyword evidence="4" id="KW-0862">Zinc</keyword>
<evidence type="ECO:0000313" key="9">
    <source>
        <dbReference type="Proteomes" id="UP000005408"/>
    </source>
</evidence>
<evidence type="ECO:0000259" key="7">
    <source>
        <dbReference type="PROSITE" id="PS50157"/>
    </source>
</evidence>